<dbReference type="InterPro" id="IPR001005">
    <property type="entry name" value="SANT/Myb"/>
</dbReference>
<organism evidence="3 4">
    <name type="scientific">Sodiomyces alkalinus (strain CBS 110278 / VKM F-3762 / F11)</name>
    <name type="common">Alkaliphilic filamentous fungus</name>
    <dbReference type="NCBI Taxonomy" id="1314773"/>
    <lineage>
        <taxon>Eukaryota</taxon>
        <taxon>Fungi</taxon>
        <taxon>Dikarya</taxon>
        <taxon>Ascomycota</taxon>
        <taxon>Pezizomycotina</taxon>
        <taxon>Sordariomycetes</taxon>
        <taxon>Hypocreomycetidae</taxon>
        <taxon>Glomerellales</taxon>
        <taxon>Plectosphaerellaceae</taxon>
        <taxon>Sodiomyces</taxon>
    </lineage>
</organism>
<evidence type="ECO:0000313" key="4">
    <source>
        <dbReference type="Proteomes" id="UP000272025"/>
    </source>
</evidence>
<dbReference type="AlphaFoldDB" id="A0A3N2PP47"/>
<gene>
    <name evidence="3" type="ORF">SODALDRAFT_328556</name>
</gene>
<sequence length="200" mass="22751">MQPRPSSPRKVLPSPRLLQPRPLKVSSGRTEDNKATDTRRTDEQYPRVSSRLSPTPSTLPYSDTIGTSNNSTITPPIPFTQATADRIARDEFLLVSKRKGMTYREIRAAGGFTEAESTLRGRYRTLTKSREERVRKPEWSEKDIELLKKAVRKFTRGMGPEAAKVPWKQVAEYIHQKGGSYLFGNATCRKKWDELAVAER</sequence>
<feature type="compositionally biased region" description="Low complexity" evidence="1">
    <location>
        <begin position="46"/>
        <end position="60"/>
    </location>
</feature>
<dbReference type="EMBL" id="ML119060">
    <property type="protein sequence ID" value="ROT36194.1"/>
    <property type="molecule type" value="Genomic_DNA"/>
</dbReference>
<evidence type="ECO:0000259" key="2">
    <source>
        <dbReference type="PROSITE" id="PS50090"/>
    </source>
</evidence>
<accession>A0A3N2PP47</accession>
<dbReference type="Proteomes" id="UP000272025">
    <property type="component" value="Unassembled WGS sequence"/>
</dbReference>
<dbReference type="Gene3D" id="1.10.10.60">
    <property type="entry name" value="Homeodomain-like"/>
    <property type="match status" value="1"/>
</dbReference>
<evidence type="ECO:0000313" key="3">
    <source>
        <dbReference type="EMBL" id="ROT36194.1"/>
    </source>
</evidence>
<dbReference type="OrthoDB" id="3439209at2759"/>
<proteinExistence type="predicted"/>
<dbReference type="GeneID" id="39579205"/>
<feature type="compositionally biased region" description="Polar residues" evidence="1">
    <location>
        <begin position="64"/>
        <end position="74"/>
    </location>
</feature>
<feature type="compositionally biased region" description="Low complexity" evidence="1">
    <location>
        <begin position="12"/>
        <end position="23"/>
    </location>
</feature>
<evidence type="ECO:0000256" key="1">
    <source>
        <dbReference type="SAM" id="MobiDB-lite"/>
    </source>
</evidence>
<feature type="compositionally biased region" description="Basic and acidic residues" evidence="1">
    <location>
        <begin position="29"/>
        <end position="45"/>
    </location>
</feature>
<keyword evidence="4" id="KW-1185">Reference proteome</keyword>
<name>A0A3N2PP47_SODAK</name>
<feature type="region of interest" description="Disordered" evidence="1">
    <location>
        <begin position="1"/>
        <end position="78"/>
    </location>
</feature>
<dbReference type="PROSITE" id="PS50090">
    <property type="entry name" value="MYB_LIKE"/>
    <property type="match status" value="1"/>
</dbReference>
<protein>
    <recommendedName>
        <fullName evidence="2">Myb-like domain-containing protein</fullName>
    </recommendedName>
</protein>
<feature type="domain" description="Myb-like" evidence="2">
    <location>
        <begin position="131"/>
        <end position="196"/>
    </location>
</feature>
<dbReference type="RefSeq" id="XP_028464000.1">
    <property type="nucleotide sequence ID" value="XM_028610727.1"/>
</dbReference>
<dbReference type="STRING" id="1314773.A0A3N2PP47"/>
<reference evidence="3 4" key="1">
    <citation type="journal article" date="2018" name="Mol. Ecol.">
        <title>The obligate alkalophilic soda-lake fungus Sodiomyces alkalinus has shifted to a protein diet.</title>
        <authorList>
            <person name="Grum-Grzhimaylo A.A."/>
            <person name="Falkoski D.L."/>
            <person name="van den Heuvel J."/>
            <person name="Valero-Jimenez C.A."/>
            <person name="Min B."/>
            <person name="Choi I.G."/>
            <person name="Lipzen A."/>
            <person name="Daum C.G."/>
            <person name="Aanen D.K."/>
            <person name="Tsang A."/>
            <person name="Henrissat B."/>
            <person name="Bilanenko E.N."/>
            <person name="de Vries R.P."/>
            <person name="van Kan J.A.L."/>
            <person name="Grigoriev I.V."/>
            <person name="Debets A.J.M."/>
        </authorList>
    </citation>
    <scope>NUCLEOTIDE SEQUENCE [LARGE SCALE GENOMIC DNA]</scope>
    <source>
        <strain evidence="3 4">F11</strain>
    </source>
</reference>